<dbReference type="PANTHER" id="PTHR30537">
    <property type="entry name" value="HTH-TYPE TRANSCRIPTIONAL REGULATOR"/>
    <property type="match status" value="1"/>
</dbReference>
<dbReference type="EMBL" id="JAEPWM010000003">
    <property type="protein sequence ID" value="MBK6006605.1"/>
    <property type="molecule type" value="Genomic_DNA"/>
</dbReference>
<evidence type="ECO:0000313" key="7">
    <source>
        <dbReference type="Proteomes" id="UP000630528"/>
    </source>
</evidence>
<sequence>MSVPLVRMPSLDLVKGFVAVGRRMSITQAADDLCVTQSAISKQVRALEEALGMRLLERGHRSVSFTQEGLRLFRSANASLQQLQDVFAQLTAAGKRPVTVTTSTGVAGLWLLPRLGQFQQRHPQVDVRVAASNAIVDLAANDIDLAIRYCTERQAPRDAVRLFGDTVAPVASPTLRIRGPLTGQVLRRHVLLEFDDARRPWLQWGDWLSARGLAVTHARGVLRFNQYEQMIQACVAGQGLALGRLELIGPMLADARLALLQRDAIPGPDSGYGCWLLRADAAPRPEVQQLADWILREAQAA</sequence>
<dbReference type="GO" id="GO:0043565">
    <property type="term" value="F:sequence-specific DNA binding"/>
    <property type="evidence" value="ECO:0007669"/>
    <property type="project" value="TreeGrafter"/>
</dbReference>
<dbReference type="SUPFAM" id="SSF46785">
    <property type="entry name" value="Winged helix' DNA-binding domain"/>
    <property type="match status" value="1"/>
</dbReference>
<dbReference type="RefSeq" id="WP_201170323.1">
    <property type="nucleotide sequence ID" value="NZ_JAEPWM010000003.1"/>
</dbReference>
<dbReference type="FunFam" id="1.10.10.10:FF:000001">
    <property type="entry name" value="LysR family transcriptional regulator"/>
    <property type="match status" value="1"/>
</dbReference>
<gene>
    <name evidence="6" type="ORF">JJB11_10920</name>
</gene>
<dbReference type="AlphaFoldDB" id="A0A934WMG8"/>
<dbReference type="InterPro" id="IPR058163">
    <property type="entry name" value="LysR-type_TF_proteobact-type"/>
</dbReference>
<dbReference type="CDD" id="cd08432">
    <property type="entry name" value="PBP2_GcdR_TrpI_HvrB_AmpR_like"/>
    <property type="match status" value="1"/>
</dbReference>
<dbReference type="Gene3D" id="1.10.10.10">
    <property type="entry name" value="Winged helix-like DNA-binding domain superfamily/Winged helix DNA-binding domain"/>
    <property type="match status" value="1"/>
</dbReference>
<dbReference type="PROSITE" id="PS50931">
    <property type="entry name" value="HTH_LYSR"/>
    <property type="match status" value="1"/>
</dbReference>
<feature type="domain" description="HTH lysR-type" evidence="5">
    <location>
        <begin position="9"/>
        <end position="66"/>
    </location>
</feature>
<dbReference type="PRINTS" id="PR00039">
    <property type="entry name" value="HTHLYSR"/>
</dbReference>
<dbReference type="Pfam" id="PF00126">
    <property type="entry name" value="HTH_1"/>
    <property type="match status" value="1"/>
</dbReference>
<dbReference type="InterPro" id="IPR036388">
    <property type="entry name" value="WH-like_DNA-bd_sf"/>
</dbReference>
<reference evidence="6" key="1">
    <citation type="journal article" date="2012" name="J. Microbiol. Biotechnol.">
        <title>Ramlibacter ginsenosidimutans sp. nov., with ginsenoside-converting activity.</title>
        <authorList>
            <person name="Wang L."/>
            <person name="An D.S."/>
            <person name="Kim S.G."/>
            <person name="Jin F.X."/>
            <person name="Kim S.C."/>
            <person name="Lee S.T."/>
            <person name="Im W.T."/>
        </authorList>
    </citation>
    <scope>NUCLEOTIDE SEQUENCE</scope>
    <source>
        <strain evidence="6">KACC 17527</strain>
    </source>
</reference>
<keyword evidence="3" id="KW-0238">DNA-binding</keyword>
<dbReference type="GO" id="GO:0003700">
    <property type="term" value="F:DNA-binding transcription factor activity"/>
    <property type="evidence" value="ECO:0007669"/>
    <property type="project" value="InterPro"/>
</dbReference>
<keyword evidence="4" id="KW-0804">Transcription</keyword>
<evidence type="ECO:0000256" key="2">
    <source>
        <dbReference type="ARBA" id="ARBA00023015"/>
    </source>
</evidence>
<dbReference type="Gene3D" id="3.40.190.10">
    <property type="entry name" value="Periplasmic binding protein-like II"/>
    <property type="match status" value="2"/>
</dbReference>
<protein>
    <submittedName>
        <fullName evidence="6">LysR family transcriptional regulator</fullName>
    </submittedName>
</protein>
<evidence type="ECO:0000259" key="5">
    <source>
        <dbReference type="PROSITE" id="PS50931"/>
    </source>
</evidence>
<keyword evidence="2" id="KW-0805">Transcription regulation</keyword>
<proteinExistence type="inferred from homology"/>
<reference evidence="6" key="2">
    <citation type="submission" date="2021-01" db="EMBL/GenBank/DDBJ databases">
        <authorList>
            <person name="Kang M."/>
        </authorList>
    </citation>
    <scope>NUCLEOTIDE SEQUENCE</scope>
    <source>
        <strain evidence="6">KACC 17527</strain>
    </source>
</reference>
<dbReference type="GO" id="GO:0006351">
    <property type="term" value="P:DNA-templated transcription"/>
    <property type="evidence" value="ECO:0007669"/>
    <property type="project" value="TreeGrafter"/>
</dbReference>
<dbReference type="InterPro" id="IPR036390">
    <property type="entry name" value="WH_DNA-bd_sf"/>
</dbReference>
<dbReference type="SUPFAM" id="SSF53850">
    <property type="entry name" value="Periplasmic binding protein-like II"/>
    <property type="match status" value="1"/>
</dbReference>
<dbReference type="InterPro" id="IPR005119">
    <property type="entry name" value="LysR_subst-bd"/>
</dbReference>
<keyword evidence="7" id="KW-1185">Reference proteome</keyword>
<organism evidence="6 7">
    <name type="scientific">Ramlibacter ginsenosidimutans</name>
    <dbReference type="NCBI Taxonomy" id="502333"/>
    <lineage>
        <taxon>Bacteria</taxon>
        <taxon>Pseudomonadati</taxon>
        <taxon>Pseudomonadota</taxon>
        <taxon>Betaproteobacteria</taxon>
        <taxon>Burkholderiales</taxon>
        <taxon>Comamonadaceae</taxon>
        <taxon>Ramlibacter</taxon>
    </lineage>
</organism>
<comment type="caution">
    <text evidence="6">The sequence shown here is derived from an EMBL/GenBank/DDBJ whole genome shotgun (WGS) entry which is preliminary data.</text>
</comment>
<dbReference type="InterPro" id="IPR000847">
    <property type="entry name" value="LysR_HTH_N"/>
</dbReference>
<dbReference type="Pfam" id="PF03466">
    <property type="entry name" value="LysR_substrate"/>
    <property type="match status" value="1"/>
</dbReference>
<accession>A0A934WMG8</accession>
<name>A0A934WMG8_9BURK</name>
<evidence type="ECO:0000313" key="6">
    <source>
        <dbReference type="EMBL" id="MBK6006605.1"/>
    </source>
</evidence>
<evidence type="ECO:0000256" key="1">
    <source>
        <dbReference type="ARBA" id="ARBA00009437"/>
    </source>
</evidence>
<dbReference type="PANTHER" id="PTHR30537:SF26">
    <property type="entry name" value="GLYCINE CLEAVAGE SYSTEM TRANSCRIPTIONAL ACTIVATOR"/>
    <property type="match status" value="1"/>
</dbReference>
<evidence type="ECO:0000256" key="4">
    <source>
        <dbReference type="ARBA" id="ARBA00023163"/>
    </source>
</evidence>
<comment type="similarity">
    <text evidence="1">Belongs to the LysR transcriptional regulatory family.</text>
</comment>
<dbReference type="Proteomes" id="UP000630528">
    <property type="component" value="Unassembled WGS sequence"/>
</dbReference>
<evidence type="ECO:0000256" key="3">
    <source>
        <dbReference type="ARBA" id="ARBA00023125"/>
    </source>
</evidence>